<organism evidence="2 3">
    <name type="scientific">Rhynchospora tenuis</name>
    <dbReference type="NCBI Taxonomy" id="198213"/>
    <lineage>
        <taxon>Eukaryota</taxon>
        <taxon>Viridiplantae</taxon>
        <taxon>Streptophyta</taxon>
        <taxon>Embryophyta</taxon>
        <taxon>Tracheophyta</taxon>
        <taxon>Spermatophyta</taxon>
        <taxon>Magnoliopsida</taxon>
        <taxon>Liliopsida</taxon>
        <taxon>Poales</taxon>
        <taxon>Cyperaceae</taxon>
        <taxon>Cyperoideae</taxon>
        <taxon>Rhynchosporeae</taxon>
        <taxon>Rhynchospora</taxon>
    </lineage>
</organism>
<evidence type="ECO:0000259" key="1">
    <source>
        <dbReference type="Pfam" id="PF25428"/>
    </source>
</evidence>
<sequence length="233" mass="25274">MENMKLASKVILLFQDPDGFGSSMAAALHPKPQSDIIRQHSSFEIALDKYGANGSQVSGDLIQFLGPDGSLHVSILVLPNYTPPVAACAMNEVISLISSHNPSKSTIIIPLTTNTTITPGITLYGAEIGAKTEFSRDLIEKTAEPPSGLKIYSEPVACLVQMAPVLNVAMVLLYGARSQVLSRKSNTFDHETICNVGDHLATHTNLEFKKEVLKEIAPEKPRGAQEMWRDLYG</sequence>
<reference evidence="2 3" key="1">
    <citation type="journal article" date="2022" name="Cell">
        <title>Repeat-based holocentromeres influence genome architecture and karyotype evolution.</title>
        <authorList>
            <person name="Hofstatter P.G."/>
            <person name="Thangavel G."/>
            <person name="Lux T."/>
            <person name="Neumann P."/>
            <person name="Vondrak T."/>
            <person name="Novak P."/>
            <person name="Zhang M."/>
            <person name="Costa L."/>
            <person name="Castellani M."/>
            <person name="Scott A."/>
            <person name="Toegelov H."/>
            <person name="Fuchs J."/>
            <person name="Mata-Sucre Y."/>
            <person name="Dias Y."/>
            <person name="Vanzela A.L.L."/>
            <person name="Huettel B."/>
            <person name="Almeida C.C.S."/>
            <person name="Simkova H."/>
            <person name="Souza G."/>
            <person name="Pedrosa-Harand A."/>
            <person name="Macas J."/>
            <person name="Mayer K.F.X."/>
            <person name="Houben A."/>
            <person name="Marques A."/>
        </authorList>
    </citation>
    <scope>NUCLEOTIDE SEQUENCE [LARGE SCALE GENOMIC DNA]</scope>
    <source>
        <strain evidence="2">RhyTen1mFocal</strain>
    </source>
</reference>
<dbReference type="PANTHER" id="PTHR37221">
    <property type="entry name" value="OS02G0582400 PROTEIN"/>
    <property type="match status" value="1"/>
</dbReference>
<dbReference type="EMBL" id="JAMRDG010000001">
    <property type="protein sequence ID" value="KAJ3708336.1"/>
    <property type="molecule type" value="Genomic_DNA"/>
</dbReference>
<protein>
    <recommendedName>
        <fullName evidence="1">DUF7894 domain-containing protein</fullName>
    </recommendedName>
</protein>
<gene>
    <name evidence="2" type="ORF">LUZ61_012041</name>
</gene>
<accession>A0AAD6A295</accession>
<dbReference type="PANTHER" id="PTHR37221:SF1">
    <property type="entry name" value="OS02G0582400 PROTEIN"/>
    <property type="match status" value="1"/>
</dbReference>
<dbReference type="Pfam" id="PF25428">
    <property type="entry name" value="DUF7894"/>
    <property type="match status" value="1"/>
</dbReference>
<feature type="domain" description="DUF7894" evidence="1">
    <location>
        <begin position="4"/>
        <end position="233"/>
    </location>
</feature>
<dbReference type="InterPro" id="IPR057216">
    <property type="entry name" value="DUF7894"/>
</dbReference>
<evidence type="ECO:0000313" key="2">
    <source>
        <dbReference type="EMBL" id="KAJ3708336.1"/>
    </source>
</evidence>
<evidence type="ECO:0000313" key="3">
    <source>
        <dbReference type="Proteomes" id="UP001210211"/>
    </source>
</evidence>
<keyword evidence="3" id="KW-1185">Reference proteome</keyword>
<name>A0AAD6A295_9POAL</name>
<proteinExistence type="predicted"/>
<dbReference type="AlphaFoldDB" id="A0AAD6A295"/>
<comment type="caution">
    <text evidence="2">The sequence shown here is derived from an EMBL/GenBank/DDBJ whole genome shotgun (WGS) entry which is preliminary data.</text>
</comment>
<dbReference type="Proteomes" id="UP001210211">
    <property type="component" value="Unassembled WGS sequence"/>
</dbReference>